<accession>A0ABN2XKY1</accession>
<keyword evidence="7" id="KW-1185">Reference proteome</keyword>
<comment type="function">
    <text evidence="1">Required for the transposition of the insertion element.</text>
</comment>
<evidence type="ECO:0000256" key="1">
    <source>
        <dbReference type="ARBA" id="ARBA00002190"/>
    </source>
</evidence>
<dbReference type="NCBIfam" id="NF033543">
    <property type="entry name" value="transpos_IS256"/>
    <property type="match status" value="1"/>
</dbReference>
<sequence length="451" mass="50258">MALSQSDLMRLLESLRTADGVEAIRMLVERILQELIEAEATEAIGAAPGEHSETRKTWRNGHRDRLLTTQAGDVDLKIPKVRTGSFFPSLLERRRRIDRALFAVVMEAYVHGVSTRSVDDLVKALGAQSGISKSEVSRICGELDTELTAFKERPLDHTIFPYVFLDATYCKARVNHRIVSQAVVIATGISATGHREILGLMVGDSESKAFWTKFLRSLRARGLENVQLVISDSHSGLVAATRSVFLGAAWQRCRVHFVRDVFSVIEKGSGEMVAATIRTIFAQRTAEAVRTQLNVVADMLGRQFPQVKTMLIEAAGDITAFADFPTAHWKKIWSTNPLERLNREIKRRADVVQVFPNPAALDRLTAAVLAELHNEWQVFDRRYLSEASMAELLTDNPTNPRQQIRAPSGTMCSSTRMARVTGAMATQRASRGMPDDRWLPCSSRAVLYTLP</sequence>
<organism evidence="6 7">
    <name type="scientific">Streptomyces synnematoformans</name>
    <dbReference type="NCBI Taxonomy" id="415721"/>
    <lineage>
        <taxon>Bacteria</taxon>
        <taxon>Bacillati</taxon>
        <taxon>Actinomycetota</taxon>
        <taxon>Actinomycetes</taxon>
        <taxon>Kitasatosporales</taxon>
        <taxon>Streptomycetaceae</taxon>
        <taxon>Streptomyces</taxon>
    </lineage>
</organism>
<proteinExistence type="inferred from homology"/>
<dbReference type="PANTHER" id="PTHR33217">
    <property type="entry name" value="TRANSPOSASE FOR INSERTION SEQUENCE ELEMENT IS1081"/>
    <property type="match status" value="1"/>
</dbReference>
<dbReference type="Proteomes" id="UP001500443">
    <property type="component" value="Unassembled WGS sequence"/>
</dbReference>
<dbReference type="InterPro" id="IPR001207">
    <property type="entry name" value="Transposase_mutator"/>
</dbReference>
<name>A0ABN2XKY1_9ACTN</name>
<evidence type="ECO:0000256" key="4">
    <source>
        <dbReference type="ARBA" id="ARBA00023125"/>
    </source>
</evidence>
<evidence type="ECO:0000256" key="2">
    <source>
        <dbReference type="ARBA" id="ARBA00010961"/>
    </source>
</evidence>
<keyword evidence="5" id="KW-0233">DNA recombination</keyword>
<keyword evidence="3" id="KW-0815">Transposition</keyword>
<reference evidence="6 7" key="1">
    <citation type="journal article" date="2019" name="Int. J. Syst. Evol. Microbiol.">
        <title>The Global Catalogue of Microorganisms (GCM) 10K type strain sequencing project: providing services to taxonomists for standard genome sequencing and annotation.</title>
        <authorList>
            <consortium name="The Broad Institute Genomics Platform"/>
            <consortium name="The Broad Institute Genome Sequencing Center for Infectious Disease"/>
            <person name="Wu L."/>
            <person name="Ma J."/>
        </authorList>
    </citation>
    <scope>NUCLEOTIDE SEQUENCE [LARGE SCALE GENOMIC DNA]</scope>
    <source>
        <strain evidence="6 7">JCM 15481</strain>
    </source>
</reference>
<gene>
    <name evidence="6" type="ORF">GCM10009802_13210</name>
</gene>
<evidence type="ECO:0000313" key="6">
    <source>
        <dbReference type="EMBL" id="GAA2114108.1"/>
    </source>
</evidence>
<comment type="similarity">
    <text evidence="2">Belongs to the transposase mutator family.</text>
</comment>
<dbReference type="PANTHER" id="PTHR33217:SF7">
    <property type="entry name" value="TRANSPOSASE FOR INSERTION SEQUENCE ELEMENT IS1081"/>
    <property type="match status" value="1"/>
</dbReference>
<protein>
    <submittedName>
        <fullName evidence="6">IS256 family transposase</fullName>
    </submittedName>
</protein>
<evidence type="ECO:0000313" key="7">
    <source>
        <dbReference type="Proteomes" id="UP001500443"/>
    </source>
</evidence>
<comment type="caution">
    <text evidence="6">The sequence shown here is derived from an EMBL/GenBank/DDBJ whole genome shotgun (WGS) entry which is preliminary data.</text>
</comment>
<dbReference type="EMBL" id="BAAAPF010000022">
    <property type="protein sequence ID" value="GAA2114108.1"/>
    <property type="molecule type" value="Genomic_DNA"/>
</dbReference>
<dbReference type="Pfam" id="PF00872">
    <property type="entry name" value="Transposase_mut"/>
    <property type="match status" value="1"/>
</dbReference>
<evidence type="ECO:0000256" key="3">
    <source>
        <dbReference type="ARBA" id="ARBA00022578"/>
    </source>
</evidence>
<evidence type="ECO:0000256" key="5">
    <source>
        <dbReference type="ARBA" id="ARBA00023172"/>
    </source>
</evidence>
<keyword evidence="4" id="KW-0238">DNA-binding</keyword>